<evidence type="ECO:0000313" key="2">
    <source>
        <dbReference type="Proteomes" id="UP000199306"/>
    </source>
</evidence>
<dbReference type="Proteomes" id="UP000199306">
    <property type="component" value="Unassembled WGS sequence"/>
</dbReference>
<keyword evidence="2" id="KW-1185">Reference proteome</keyword>
<reference evidence="1 2" key="1">
    <citation type="submission" date="2016-10" db="EMBL/GenBank/DDBJ databases">
        <authorList>
            <person name="de Groot N.N."/>
        </authorList>
    </citation>
    <scope>NUCLEOTIDE SEQUENCE [LARGE SCALE GENOMIC DNA]</scope>
    <source>
        <strain evidence="2">E92,LMG 26720,CCM 7988</strain>
    </source>
</reference>
<accession>A0A1I5XKM2</accession>
<dbReference type="EMBL" id="FOXH01000015">
    <property type="protein sequence ID" value="SFQ32356.1"/>
    <property type="molecule type" value="Genomic_DNA"/>
</dbReference>
<sequence length="200" mass="22842">MFIKNHKIFVSLLFILMAVCYGCKNEERPIVDPENPQNEYKVFTIKEGDHYSDNAGIAILNKDSLDFQVIFDSSAVYKNVIPENQHDINKLIGFSDCNTGHLENSIRIGWRFSDDSLRLFAFAHNDGKMIEKEISTVEIGRVVTGKIKVVNSEYYCTINNKSDSLPRFCTGTVNSRYMLYPYFGGDEAAPQKITIKLKYD</sequence>
<protein>
    <submittedName>
        <fullName evidence="1">Uncharacterized protein</fullName>
    </submittedName>
</protein>
<dbReference type="AlphaFoldDB" id="A0A1I5XKM2"/>
<dbReference type="STRING" id="1079859.SAMN04515674_11528"/>
<name>A0A1I5XKM2_9BACT</name>
<gene>
    <name evidence="1" type="ORF">SAMN04515674_11528</name>
</gene>
<evidence type="ECO:0000313" key="1">
    <source>
        <dbReference type="EMBL" id="SFQ32356.1"/>
    </source>
</evidence>
<proteinExistence type="predicted"/>
<organism evidence="1 2">
    <name type="scientific">Pseudarcicella hirudinis</name>
    <dbReference type="NCBI Taxonomy" id="1079859"/>
    <lineage>
        <taxon>Bacteria</taxon>
        <taxon>Pseudomonadati</taxon>
        <taxon>Bacteroidota</taxon>
        <taxon>Cytophagia</taxon>
        <taxon>Cytophagales</taxon>
        <taxon>Flectobacillaceae</taxon>
        <taxon>Pseudarcicella</taxon>
    </lineage>
</organism>